<accession>A0A8J3QAS8</accession>
<evidence type="ECO:0000313" key="1">
    <source>
        <dbReference type="EMBL" id="GIH07349.1"/>
    </source>
</evidence>
<comment type="caution">
    <text evidence="1">The sequence shown here is derived from an EMBL/GenBank/DDBJ whole genome shotgun (WGS) entry which is preliminary data.</text>
</comment>
<name>A0A8J3QAS8_9ACTN</name>
<keyword evidence="2" id="KW-1185">Reference proteome</keyword>
<protein>
    <submittedName>
        <fullName evidence="1">Uncharacterized protein</fullName>
    </submittedName>
</protein>
<proteinExistence type="predicted"/>
<evidence type="ECO:0000313" key="2">
    <source>
        <dbReference type="Proteomes" id="UP000612899"/>
    </source>
</evidence>
<reference evidence="1" key="1">
    <citation type="submission" date="2021-01" db="EMBL/GenBank/DDBJ databases">
        <title>Whole genome shotgun sequence of Rhizocola hellebori NBRC 109834.</title>
        <authorList>
            <person name="Komaki H."/>
            <person name="Tamura T."/>
        </authorList>
    </citation>
    <scope>NUCLEOTIDE SEQUENCE</scope>
    <source>
        <strain evidence="1">NBRC 109834</strain>
    </source>
</reference>
<dbReference type="Proteomes" id="UP000612899">
    <property type="component" value="Unassembled WGS sequence"/>
</dbReference>
<organism evidence="1 2">
    <name type="scientific">Rhizocola hellebori</name>
    <dbReference type="NCBI Taxonomy" id="1392758"/>
    <lineage>
        <taxon>Bacteria</taxon>
        <taxon>Bacillati</taxon>
        <taxon>Actinomycetota</taxon>
        <taxon>Actinomycetes</taxon>
        <taxon>Micromonosporales</taxon>
        <taxon>Micromonosporaceae</taxon>
        <taxon>Rhizocola</taxon>
    </lineage>
</organism>
<dbReference type="RefSeq" id="WP_203911141.1">
    <property type="nucleotide sequence ID" value="NZ_BONY01000036.1"/>
</dbReference>
<dbReference type="EMBL" id="BONY01000036">
    <property type="protein sequence ID" value="GIH07349.1"/>
    <property type="molecule type" value="Genomic_DNA"/>
</dbReference>
<sequence>MTVFPPELLAAADQRLAFLEENLTEIVGMAKTVLGEDATQVERAVRLRYLLRLAGGISGPGKVEELLAVAVLRLADPPACTACPECAKSSLVAALLEG</sequence>
<gene>
    <name evidence="1" type="ORF">Rhe02_54160</name>
</gene>
<dbReference type="AlphaFoldDB" id="A0A8J3QAS8"/>